<protein>
    <submittedName>
        <fullName evidence="1">Uncharacterized protein</fullName>
    </submittedName>
</protein>
<dbReference type="Proteomes" id="UP000324800">
    <property type="component" value="Unassembled WGS sequence"/>
</dbReference>
<sequence>MFPPLGIWAKRRALKSRYQKVLLKSTKRLCQKKKRQMIHEQQTHLHISVLKTQFIFFIYYLFRLCHVSSGLSPYAGALRVNKQTKSSYLFLKSSLRNVINIYIGKELTSSITKQFEKIEKHLFNLTIFAKPDYFMNAKLMKEAAVEKCLDLKQPLEWEIEMDNLHQDVKNQSKSDFTDILLMQNRLQVVERLISQSLMNQIIEETKVQQ</sequence>
<comment type="caution">
    <text evidence="1">The sequence shown here is derived from an EMBL/GenBank/DDBJ whole genome shotgun (WGS) entry which is preliminary data.</text>
</comment>
<dbReference type="EMBL" id="SNRW01001495">
    <property type="protein sequence ID" value="KAA6396177.1"/>
    <property type="molecule type" value="Genomic_DNA"/>
</dbReference>
<organism evidence="1 2">
    <name type="scientific">Streblomastix strix</name>
    <dbReference type="NCBI Taxonomy" id="222440"/>
    <lineage>
        <taxon>Eukaryota</taxon>
        <taxon>Metamonada</taxon>
        <taxon>Preaxostyla</taxon>
        <taxon>Oxymonadida</taxon>
        <taxon>Streblomastigidae</taxon>
        <taxon>Streblomastix</taxon>
    </lineage>
</organism>
<name>A0A5J4WM67_9EUKA</name>
<evidence type="ECO:0000313" key="1">
    <source>
        <dbReference type="EMBL" id="KAA6396177.1"/>
    </source>
</evidence>
<accession>A0A5J4WM67</accession>
<proteinExistence type="predicted"/>
<dbReference type="AlphaFoldDB" id="A0A5J4WM67"/>
<gene>
    <name evidence="1" type="ORF">EZS28_008299</name>
</gene>
<evidence type="ECO:0000313" key="2">
    <source>
        <dbReference type="Proteomes" id="UP000324800"/>
    </source>
</evidence>
<reference evidence="1 2" key="1">
    <citation type="submission" date="2019-03" db="EMBL/GenBank/DDBJ databases">
        <title>Single cell metagenomics reveals metabolic interactions within the superorganism composed of flagellate Streblomastix strix and complex community of Bacteroidetes bacteria on its surface.</title>
        <authorList>
            <person name="Treitli S.C."/>
            <person name="Kolisko M."/>
            <person name="Husnik F."/>
            <person name="Keeling P."/>
            <person name="Hampl V."/>
        </authorList>
    </citation>
    <scope>NUCLEOTIDE SEQUENCE [LARGE SCALE GENOMIC DNA]</scope>
    <source>
        <strain evidence="1">ST1C</strain>
    </source>
</reference>